<dbReference type="InterPro" id="IPR011761">
    <property type="entry name" value="ATP-grasp"/>
</dbReference>
<dbReference type="Gene3D" id="3.40.50.20">
    <property type="match status" value="1"/>
</dbReference>
<keyword evidence="1" id="KW-0547">Nucleotide-binding</keyword>
<dbReference type="Gene3D" id="3.30.1490.20">
    <property type="entry name" value="ATP-grasp fold, A domain"/>
    <property type="match status" value="1"/>
</dbReference>
<dbReference type="EMBL" id="CP001251">
    <property type="protein sequence ID" value="ACK41876.1"/>
    <property type="molecule type" value="Genomic_DNA"/>
</dbReference>
<dbReference type="PROSITE" id="PS50975">
    <property type="entry name" value="ATP_GRASP"/>
    <property type="match status" value="1"/>
</dbReference>
<dbReference type="GO" id="GO:0046872">
    <property type="term" value="F:metal ion binding"/>
    <property type="evidence" value="ECO:0007669"/>
    <property type="project" value="InterPro"/>
</dbReference>
<evidence type="ECO:0000256" key="1">
    <source>
        <dbReference type="PROSITE-ProRule" id="PRU00409"/>
    </source>
</evidence>
<dbReference type="HOGENOM" id="CLU_052967_0_0_0"/>
<proteinExistence type="predicted"/>
<organism evidence="3 4">
    <name type="scientific">Dictyoglomus turgidum (strain DSM 6724 / Z-1310)</name>
    <dbReference type="NCBI Taxonomy" id="515635"/>
    <lineage>
        <taxon>Bacteria</taxon>
        <taxon>Pseudomonadati</taxon>
        <taxon>Dictyoglomota</taxon>
        <taxon>Dictyoglomia</taxon>
        <taxon>Dictyoglomales</taxon>
        <taxon>Dictyoglomaceae</taxon>
        <taxon>Dictyoglomus</taxon>
    </lineage>
</organism>
<feature type="domain" description="ATP-grasp" evidence="2">
    <location>
        <begin position="116"/>
        <end position="287"/>
    </location>
</feature>
<dbReference type="KEGG" id="dtu:Dtur_0588"/>
<dbReference type="STRING" id="515635.Dtur_0588"/>
<sequence>MNILLTSVGRRVSLVKFFKEALNGEGYVYTADCDPTAPGLYVADKSFLVPRVTSEDYIPLLLDKCGKENIKLIIPLIDPELPILAWERDKFLEKGIIPLVSSYERVMIGYDKLLTYEFLVENSFPSPKTFSFDKDLAENKLDFPLIIKPRFGSASIGVQKCENYQDLEFYARKISEPILQEFLQGDEITLDILCDFEGNPISIVQRKRIKVRGGEVERGITIKNYELLYLTLDLVKKLKPFGVINIQCFLTSRGFYFTEINPRFGGGYPLTHYAGVNFPQLIIKLIKGEKVEPIIGEYKEGVLMLRYDEGIFISEEELLK</sequence>
<keyword evidence="4" id="KW-1185">Reference proteome</keyword>
<dbReference type="Pfam" id="PF15632">
    <property type="entry name" value="ATPgrasp_Ter"/>
    <property type="match status" value="1"/>
</dbReference>
<dbReference type="FunFam" id="3.30.470.20:FF:000131">
    <property type="entry name" value="ATP domain protein"/>
    <property type="match status" value="1"/>
</dbReference>
<evidence type="ECO:0000259" key="2">
    <source>
        <dbReference type="PROSITE" id="PS50975"/>
    </source>
</evidence>
<dbReference type="PATRIC" id="fig|515635.4.peg.623"/>
<dbReference type="InParanoid" id="B8DZE3"/>
<dbReference type="InterPro" id="IPR013815">
    <property type="entry name" value="ATP_grasp_subdomain_1"/>
</dbReference>
<dbReference type="AlphaFoldDB" id="B8DZE3"/>
<reference evidence="4" key="1">
    <citation type="journal article" date="2016" name="Front. Microbiol.">
        <title>The complete genome sequence of hyperthermophile Dictyoglomus turgidum DSM 6724 reveals a specialized carbohydrate fermentor.</title>
        <authorList>
            <person name="Brumm P.J."/>
            <person name="Gowda K."/>
            <person name="Robb F.T."/>
            <person name="Mead D.A."/>
        </authorList>
    </citation>
    <scope>NUCLEOTIDE SEQUENCE [LARGE SCALE GENOMIC DNA]</scope>
    <source>
        <strain evidence="4">DSM 6724 / Z-1310</strain>
    </source>
</reference>
<dbReference type="PANTHER" id="PTHR23132">
    <property type="entry name" value="D-ALANINE--D-ALANINE LIGASE"/>
    <property type="match status" value="1"/>
</dbReference>
<protein>
    <recommendedName>
        <fullName evidence="2">ATP-grasp domain-containing protein</fullName>
    </recommendedName>
</protein>
<dbReference type="RefSeq" id="WP_012582961.1">
    <property type="nucleotide sequence ID" value="NC_011661.1"/>
</dbReference>
<dbReference type="Proteomes" id="UP000007719">
    <property type="component" value="Chromosome"/>
</dbReference>
<accession>B8DZE3</accession>
<gene>
    <name evidence="3" type="ordered locus">Dtur_0588</name>
</gene>
<dbReference type="GO" id="GO:0005524">
    <property type="term" value="F:ATP binding"/>
    <property type="evidence" value="ECO:0007669"/>
    <property type="project" value="UniProtKB-UniRule"/>
</dbReference>
<keyword evidence="1" id="KW-0067">ATP-binding</keyword>
<dbReference type="InterPro" id="IPR048764">
    <property type="entry name" value="PylC_N"/>
</dbReference>
<name>B8DZE3_DICTD</name>
<dbReference type="OrthoDB" id="9808602at2"/>
<evidence type="ECO:0000313" key="4">
    <source>
        <dbReference type="Proteomes" id="UP000007719"/>
    </source>
</evidence>
<dbReference type="Gene3D" id="3.30.470.20">
    <property type="entry name" value="ATP-grasp fold, B domain"/>
    <property type="match status" value="1"/>
</dbReference>
<dbReference type="GO" id="GO:0008716">
    <property type="term" value="F:D-alanine-D-alanine ligase activity"/>
    <property type="evidence" value="ECO:0000318"/>
    <property type="project" value="GO_Central"/>
</dbReference>
<evidence type="ECO:0000313" key="3">
    <source>
        <dbReference type="EMBL" id="ACK41876.1"/>
    </source>
</evidence>
<dbReference type="SUPFAM" id="SSF56059">
    <property type="entry name" value="Glutathione synthetase ATP-binding domain-like"/>
    <property type="match status" value="1"/>
</dbReference>
<dbReference type="PANTHER" id="PTHR23132:SF14">
    <property type="entry name" value="ATP-GRASP DOMAIN-CONTAINING PROTEIN"/>
    <property type="match status" value="1"/>
</dbReference>
<dbReference type="eggNOG" id="COG2232">
    <property type="taxonomic scope" value="Bacteria"/>
</dbReference>
<dbReference type="EnsemblBacteria" id="ACK41876">
    <property type="protein sequence ID" value="ACK41876"/>
    <property type="gene ID" value="Dtur_0588"/>
</dbReference>
<dbReference type="NCBIfam" id="NF009406">
    <property type="entry name" value="PRK12767.1-5"/>
    <property type="match status" value="1"/>
</dbReference>
<dbReference type="Pfam" id="PF21360">
    <property type="entry name" value="PylC-like_N"/>
    <property type="match status" value="1"/>
</dbReference>
<dbReference type="NCBIfam" id="NF009405">
    <property type="entry name" value="PRK12767.1-4"/>
    <property type="match status" value="1"/>
</dbReference>